<protein>
    <submittedName>
        <fullName evidence="1">Transposase</fullName>
    </submittedName>
</protein>
<dbReference type="Pfam" id="PF05717">
    <property type="entry name" value="TnpB_IS66"/>
    <property type="match status" value="1"/>
</dbReference>
<sequence>MLSPTSWWIAVEPIDLRRGMDGLLTAITMQFGHDGLAGGAYVFRNRSGTRIKVICADGSGVWMCMRRLREGRFVWPRSSDRVCEIDAQSFAWLCTGVDWHRLCAKPLVGAIV</sequence>
<keyword evidence="2" id="KW-1185">Reference proteome</keyword>
<dbReference type="RefSeq" id="WP_133822074.1">
    <property type="nucleotide sequence ID" value="NZ_SNZH01000058.1"/>
</dbReference>
<dbReference type="AlphaFoldDB" id="A0A4R6YDV2"/>
<gene>
    <name evidence="1" type="ORF">DFR29_1582</name>
</gene>
<dbReference type="OrthoDB" id="4956084at2"/>
<dbReference type="PANTHER" id="PTHR36455">
    <property type="match status" value="1"/>
</dbReference>
<evidence type="ECO:0000313" key="2">
    <source>
        <dbReference type="Proteomes" id="UP000295293"/>
    </source>
</evidence>
<dbReference type="EMBL" id="SNZH01000058">
    <property type="protein sequence ID" value="TDR34187.1"/>
    <property type="molecule type" value="Genomic_DNA"/>
</dbReference>
<dbReference type="NCBIfam" id="NF033819">
    <property type="entry name" value="IS66_TnpB"/>
    <property type="match status" value="1"/>
</dbReference>
<organism evidence="1 2">
    <name type="scientific">Tahibacter aquaticus</name>
    <dbReference type="NCBI Taxonomy" id="520092"/>
    <lineage>
        <taxon>Bacteria</taxon>
        <taxon>Pseudomonadati</taxon>
        <taxon>Pseudomonadota</taxon>
        <taxon>Gammaproteobacteria</taxon>
        <taxon>Lysobacterales</taxon>
        <taxon>Rhodanobacteraceae</taxon>
        <taxon>Tahibacter</taxon>
    </lineage>
</organism>
<reference evidence="1 2" key="1">
    <citation type="submission" date="2019-03" db="EMBL/GenBank/DDBJ databases">
        <title>Genomic Encyclopedia of Type Strains, Phase IV (KMG-IV): sequencing the most valuable type-strain genomes for metagenomic binning, comparative biology and taxonomic classification.</title>
        <authorList>
            <person name="Goeker M."/>
        </authorList>
    </citation>
    <scope>NUCLEOTIDE SEQUENCE [LARGE SCALE GENOMIC DNA]</scope>
    <source>
        <strain evidence="1 2">DSM 21667</strain>
    </source>
</reference>
<name>A0A4R6YDV2_9GAMM</name>
<accession>A0A4R6YDV2</accession>
<comment type="caution">
    <text evidence="1">The sequence shown here is derived from an EMBL/GenBank/DDBJ whole genome shotgun (WGS) entry which is preliminary data.</text>
</comment>
<proteinExistence type="predicted"/>
<evidence type="ECO:0000313" key="1">
    <source>
        <dbReference type="EMBL" id="TDR34187.1"/>
    </source>
</evidence>
<dbReference type="InterPro" id="IPR008878">
    <property type="entry name" value="Transposase_IS66_Orf2"/>
</dbReference>
<dbReference type="PANTHER" id="PTHR36455:SF1">
    <property type="entry name" value="BLR8292 PROTEIN"/>
    <property type="match status" value="1"/>
</dbReference>
<dbReference type="Proteomes" id="UP000295293">
    <property type="component" value="Unassembled WGS sequence"/>
</dbReference>